<dbReference type="RefSeq" id="WP_345435782.1">
    <property type="nucleotide sequence ID" value="NZ_BAABKO010000001.1"/>
</dbReference>
<dbReference type="InterPro" id="IPR042070">
    <property type="entry name" value="PucR_C-HTH_sf"/>
</dbReference>
<name>A0ABP8ZU10_9MICO</name>
<gene>
    <name evidence="3" type="ORF">GCM10023351_05920</name>
</gene>
<dbReference type="EMBL" id="BAABKO010000001">
    <property type="protein sequence ID" value="GAA4765724.1"/>
    <property type="molecule type" value="Genomic_DNA"/>
</dbReference>
<dbReference type="SUPFAM" id="SSF46689">
    <property type="entry name" value="Homeodomain-like"/>
    <property type="match status" value="1"/>
</dbReference>
<dbReference type="Pfam" id="PF13556">
    <property type="entry name" value="HTH_30"/>
    <property type="match status" value="1"/>
</dbReference>
<evidence type="ECO:0000259" key="2">
    <source>
        <dbReference type="Pfam" id="PF13556"/>
    </source>
</evidence>
<accession>A0ABP8ZU10</accession>
<dbReference type="Proteomes" id="UP001501645">
    <property type="component" value="Unassembled WGS sequence"/>
</dbReference>
<dbReference type="InterPro" id="IPR025736">
    <property type="entry name" value="PucR_C-HTH_dom"/>
</dbReference>
<evidence type="ECO:0000313" key="4">
    <source>
        <dbReference type="Proteomes" id="UP001501645"/>
    </source>
</evidence>
<sequence>MSDTEGASSDAAAQGTHPARAPEGALSPARSTVFRRLLAEDDSVRERALAHARSRRWFDAGSPSTIIVLGGPEPAAARRLATALQADGRGAVWHIGDVAGVPVVVVSTSRLGESARAWVDGAVRRHGADGIVVRTTEIGADEGDLAPAVSEVLGDLEADGAQLPGAIRQLIDRVDVPTALLRRASPGAFALWRSGDMEQRRTVEVYLDAGARVSEACRRLHIHRTTLYYRLENLPEEVREELADGLRRSVLHIVLTLLRERSR</sequence>
<dbReference type="Gene3D" id="1.10.10.2840">
    <property type="entry name" value="PucR C-terminal helix-turn-helix domain"/>
    <property type="match status" value="1"/>
</dbReference>
<keyword evidence="4" id="KW-1185">Reference proteome</keyword>
<reference evidence="4" key="1">
    <citation type="journal article" date="2019" name="Int. J. Syst. Evol. Microbiol.">
        <title>The Global Catalogue of Microorganisms (GCM) 10K type strain sequencing project: providing services to taxonomists for standard genome sequencing and annotation.</title>
        <authorList>
            <consortium name="The Broad Institute Genomics Platform"/>
            <consortium name="The Broad Institute Genome Sequencing Center for Infectious Disease"/>
            <person name="Wu L."/>
            <person name="Ma J."/>
        </authorList>
    </citation>
    <scope>NUCLEOTIDE SEQUENCE [LARGE SCALE GENOMIC DNA]</scope>
    <source>
        <strain evidence="4">JCM 18537</strain>
    </source>
</reference>
<evidence type="ECO:0000313" key="3">
    <source>
        <dbReference type="EMBL" id="GAA4765724.1"/>
    </source>
</evidence>
<comment type="caution">
    <text evidence="3">The sequence shown here is derived from an EMBL/GenBank/DDBJ whole genome shotgun (WGS) entry which is preliminary data.</text>
</comment>
<feature type="region of interest" description="Disordered" evidence="1">
    <location>
        <begin position="1"/>
        <end position="27"/>
    </location>
</feature>
<feature type="domain" description="PucR C-terminal helix-turn-helix" evidence="2">
    <location>
        <begin position="200"/>
        <end position="255"/>
    </location>
</feature>
<protein>
    <recommendedName>
        <fullName evidence="2">PucR C-terminal helix-turn-helix domain-containing protein</fullName>
    </recommendedName>
</protein>
<organism evidence="3 4">
    <name type="scientific">Microbacterium gilvum</name>
    <dbReference type="NCBI Taxonomy" id="1336204"/>
    <lineage>
        <taxon>Bacteria</taxon>
        <taxon>Bacillati</taxon>
        <taxon>Actinomycetota</taxon>
        <taxon>Actinomycetes</taxon>
        <taxon>Micrococcales</taxon>
        <taxon>Microbacteriaceae</taxon>
        <taxon>Microbacterium</taxon>
    </lineage>
</organism>
<evidence type="ECO:0000256" key="1">
    <source>
        <dbReference type="SAM" id="MobiDB-lite"/>
    </source>
</evidence>
<proteinExistence type="predicted"/>
<dbReference type="InterPro" id="IPR009057">
    <property type="entry name" value="Homeodomain-like_sf"/>
</dbReference>